<dbReference type="OrthoDB" id="662228at2"/>
<sequence length="222" mass="25957">MKIELIPVIEVSNYDEDLEMPSGSYLEFPDEWENYNISANLKTGFSESFKAYFKSSSFYRISEISDADLLKIIYREIEIQQTEENRGIDDLVCSMDGGYILKINDVDTYFPQCCGRLKHITEWEDLVSDEGNHHFYTGHPSPKVEIQEHKIIFDFLHSMPQESYAYPVSEDQIEVDKESLRTAIENAKKELQYFAEQLIRINKKENLNIPEIDKILIYGIDE</sequence>
<dbReference type="AlphaFoldDB" id="A0A1N7N8G1"/>
<dbReference type="STRING" id="373672.SAMN05421785_10449"/>
<dbReference type="RefSeq" id="WP_076392085.1">
    <property type="nucleotide sequence ID" value="NZ_FTOV01000004.1"/>
</dbReference>
<gene>
    <name evidence="2" type="ORF">SAMN05421785_10449</name>
</gene>
<evidence type="ECO:0000313" key="2">
    <source>
        <dbReference type="EMBL" id="SIS94471.1"/>
    </source>
</evidence>
<protein>
    <submittedName>
        <fullName evidence="2">Uncharacterized protein</fullName>
    </submittedName>
</protein>
<proteinExistence type="predicted"/>
<dbReference type="Proteomes" id="UP000185781">
    <property type="component" value="Unassembled WGS sequence"/>
</dbReference>
<organism evidence="2 3">
    <name type="scientific">Chryseobacterium gambrini</name>
    <dbReference type="NCBI Taxonomy" id="373672"/>
    <lineage>
        <taxon>Bacteria</taxon>
        <taxon>Pseudomonadati</taxon>
        <taxon>Bacteroidota</taxon>
        <taxon>Flavobacteriia</taxon>
        <taxon>Flavobacteriales</taxon>
        <taxon>Weeksellaceae</taxon>
        <taxon>Chryseobacterium group</taxon>
        <taxon>Chryseobacterium</taxon>
    </lineage>
</organism>
<evidence type="ECO:0000256" key="1">
    <source>
        <dbReference type="SAM" id="Coils"/>
    </source>
</evidence>
<dbReference type="EMBL" id="FTOV01000004">
    <property type="protein sequence ID" value="SIS94471.1"/>
    <property type="molecule type" value="Genomic_DNA"/>
</dbReference>
<name>A0A1N7N8G1_9FLAO</name>
<feature type="coiled-coil region" evidence="1">
    <location>
        <begin position="170"/>
        <end position="204"/>
    </location>
</feature>
<accession>A0A1N7N8G1</accession>
<reference evidence="2 3" key="1">
    <citation type="submission" date="2017-01" db="EMBL/GenBank/DDBJ databases">
        <authorList>
            <person name="Mah S.A."/>
            <person name="Swanson W.J."/>
            <person name="Moy G.W."/>
            <person name="Vacquier V.D."/>
        </authorList>
    </citation>
    <scope>NUCLEOTIDE SEQUENCE [LARGE SCALE GENOMIC DNA]</scope>
    <source>
        <strain evidence="2 3">DSM 18014</strain>
    </source>
</reference>
<evidence type="ECO:0000313" key="3">
    <source>
        <dbReference type="Proteomes" id="UP000185781"/>
    </source>
</evidence>
<keyword evidence="1" id="KW-0175">Coiled coil</keyword>